<evidence type="ECO:0000313" key="2">
    <source>
        <dbReference type="Proteomes" id="UP001152747"/>
    </source>
</evidence>
<reference evidence="1" key="1">
    <citation type="submission" date="2022-11" db="EMBL/GenBank/DDBJ databases">
        <authorList>
            <person name="Kikuchi T."/>
        </authorList>
    </citation>
    <scope>NUCLEOTIDE SEQUENCE</scope>
    <source>
        <strain evidence="1">PS1010</strain>
    </source>
</reference>
<comment type="caution">
    <text evidence="1">The sequence shown here is derived from an EMBL/GenBank/DDBJ whole genome shotgun (WGS) entry which is preliminary data.</text>
</comment>
<accession>A0A9P1IZQ7</accession>
<gene>
    <name evidence="1" type="ORF">CAMP_LOCUS16663</name>
</gene>
<dbReference type="AlphaFoldDB" id="A0A9P1IZQ7"/>
<keyword evidence="2" id="KW-1185">Reference proteome</keyword>
<name>A0A9P1IZQ7_9PELO</name>
<sequence length="73" mass="7619">MEYVGGTCLNRRFGSGTGTDAFLYLDPPFVNGVVSRNGSPELLLVAGGGAAGPPLLLLRVVNECVDELGIRLL</sequence>
<dbReference type="Proteomes" id="UP001152747">
    <property type="component" value="Unassembled WGS sequence"/>
</dbReference>
<organism evidence="1 2">
    <name type="scientific">Caenorhabditis angaria</name>
    <dbReference type="NCBI Taxonomy" id="860376"/>
    <lineage>
        <taxon>Eukaryota</taxon>
        <taxon>Metazoa</taxon>
        <taxon>Ecdysozoa</taxon>
        <taxon>Nematoda</taxon>
        <taxon>Chromadorea</taxon>
        <taxon>Rhabditida</taxon>
        <taxon>Rhabditina</taxon>
        <taxon>Rhabditomorpha</taxon>
        <taxon>Rhabditoidea</taxon>
        <taxon>Rhabditidae</taxon>
        <taxon>Peloderinae</taxon>
        <taxon>Caenorhabditis</taxon>
    </lineage>
</organism>
<protein>
    <submittedName>
        <fullName evidence="1">Uncharacterized protein</fullName>
    </submittedName>
</protein>
<evidence type="ECO:0000313" key="1">
    <source>
        <dbReference type="EMBL" id="CAI5454026.1"/>
    </source>
</evidence>
<dbReference type="EMBL" id="CANHGI010000006">
    <property type="protein sequence ID" value="CAI5454026.1"/>
    <property type="molecule type" value="Genomic_DNA"/>
</dbReference>
<proteinExistence type="predicted"/>